<dbReference type="GO" id="GO:0004640">
    <property type="term" value="F:phosphoribosylanthranilate isomerase activity"/>
    <property type="evidence" value="ECO:0007669"/>
    <property type="project" value="InterPro"/>
</dbReference>
<dbReference type="UniPathway" id="UPA00031">
    <property type="reaction ID" value="UER00009"/>
</dbReference>
<comment type="similarity">
    <text evidence="4 9 10">Belongs to the HisA/HisF family.</text>
</comment>
<evidence type="ECO:0000256" key="3">
    <source>
        <dbReference type="ARBA" id="ARBA00005133"/>
    </source>
</evidence>
<evidence type="ECO:0000256" key="1">
    <source>
        <dbReference type="ARBA" id="ARBA00000901"/>
    </source>
</evidence>
<comment type="catalytic activity">
    <reaction evidence="1 9">
        <text>1-(5-phospho-beta-D-ribosyl)-5-[(5-phospho-beta-D-ribosylamino)methylideneamino]imidazole-4-carboxamide = 5-[(5-phospho-1-deoxy-D-ribulos-1-ylimino)methylamino]-1-(5-phospho-beta-D-ribosyl)imidazole-4-carboxamide</text>
        <dbReference type="Rhea" id="RHEA:15469"/>
        <dbReference type="ChEBI" id="CHEBI:58435"/>
        <dbReference type="ChEBI" id="CHEBI:58525"/>
        <dbReference type="EC" id="5.3.1.16"/>
    </reaction>
</comment>
<dbReference type="InterPro" id="IPR006062">
    <property type="entry name" value="His_biosynth"/>
</dbReference>
<dbReference type="EMBL" id="JGYQ01000007">
    <property type="protein sequence ID" value="KFI48530.1"/>
    <property type="molecule type" value="Genomic_DNA"/>
</dbReference>
<proteinExistence type="inferred from homology"/>
<dbReference type="Gene3D" id="3.20.20.70">
    <property type="entry name" value="Aldolase class I"/>
    <property type="match status" value="1"/>
</dbReference>
<keyword evidence="5 9" id="KW-0963">Cytoplasm</keyword>
<dbReference type="FunFam" id="3.20.20.70:FF:000009">
    <property type="entry name" value="1-(5-phosphoribosyl)-5-[(5-phosphoribosylamino)methylideneamino] imidazole-4-carboxamide isomerase"/>
    <property type="match status" value="1"/>
</dbReference>
<dbReference type="CDD" id="cd04732">
    <property type="entry name" value="HisA"/>
    <property type="match status" value="1"/>
</dbReference>
<dbReference type="InterPro" id="IPR023016">
    <property type="entry name" value="HisA/PriA"/>
</dbReference>
<dbReference type="GO" id="GO:0000162">
    <property type="term" value="P:L-tryptophan biosynthetic process"/>
    <property type="evidence" value="ECO:0007669"/>
    <property type="project" value="InterPro"/>
</dbReference>
<dbReference type="GO" id="GO:0005737">
    <property type="term" value="C:cytoplasm"/>
    <property type="evidence" value="ECO:0007669"/>
    <property type="project" value="UniProtKB-SubCell"/>
</dbReference>
<evidence type="ECO:0000256" key="10">
    <source>
        <dbReference type="RuleBase" id="RU003657"/>
    </source>
</evidence>
<evidence type="ECO:0000256" key="4">
    <source>
        <dbReference type="ARBA" id="ARBA00009667"/>
    </source>
</evidence>
<organism evidence="11 12">
    <name type="scientific">Bifidobacterium boum</name>
    <dbReference type="NCBI Taxonomy" id="78343"/>
    <lineage>
        <taxon>Bacteria</taxon>
        <taxon>Bacillati</taxon>
        <taxon>Actinomycetota</taxon>
        <taxon>Actinomycetes</taxon>
        <taxon>Bifidobacteriales</taxon>
        <taxon>Bifidobacteriaceae</taxon>
        <taxon>Bifidobacterium</taxon>
    </lineage>
</organism>
<dbReference type="EC" id="5.3.1.16" evidence="9"/>
<dbReference type="PANTHER" id="PTHR43090">
    <property type="entry name" value="1-(5-PHOSPHORIBOSYL)-5-[(5-PHOSPHORIBOSYLAMINO)METHYLIDENEAMINO] IMIDAZOLE-4-CARBOXAMIDE ISOMERASE"/>
    <property type="match status" value="1"/>
</dbReference>
<comment type="caution">
    <text evidence="11">The sequence shown here is derived from an EMBL/GenBank/DDBJ whole genome shotgun (WGS) entry which is preliminary data.</text>
</comment>
<evidence type="ECO:0000256" key="9">
    <source>
        <dbReference type="HAMAP-Rule" id="MF_01014"/>
    </source>
</evidence>
<comment type="pathway">
    <text evidence="3 9">Amino-acid biosynthesis; L-histidine biosynthesis; L-histidine from 5-phospho-alpha-D-ribose 1-diphosphate: step 4/9.</text>
</comment>
<evidence type="ECO:0000313" key="12">
    <source>
        <dbReference type="Proteomes" id="UP000029093"/>
    </source>
</evidence>
<evidence type="ECO:0000313" key="11">
    <source>
        <dbReference type="EMBL" id="KFI48530.1"/>
    </source>
</evidence>
<evidence type="ECO:0000256" key="6">
    <source>
        <dbReference type="ARBA" id="ARBA00022605"/>
    </source>
</evidence>
<sequence length="274" mass="29244">MTGTPVKAQPNQYQNHRRKTGIISGLTRRNENTMALTLLPAVDVRDGKAVRLRQGESGSETDYGSPLEAARTWVESGAQWIHLVDLDAAFGTGNNRDQLGAIVKELGDKVNIELSGGVRDDDSLDAALQAGAARVNIGTAALENPEWTASVIKKYGDRVAVGLDVRGHTLAARGWVKEGGDLFETMTFLDSVGCSRYVVTDVARDGMMSGPNLTLLREVAERTDAHVTASGGISSLDDLRAIKELAPLGVDAAILGKSLYARAFTLEEALNVAQ</sequence>
<name>A0A086ZPT0_9BIFI</name>
<dbReference type="Proteomes" id="UP000029093">
    <property type="component" value="Unassembled WGS sequence"/>
</dbReference>
<dbReference type="InterPro" id="IPR010188">
    <property type="entry name" value="HisA/PriA_Actinobacteria"/>
</dbReference>
<dbReference type="PANTHER" id="PTHR43090:SF2">
    <property type="entry name" value="1-(5-PHOSPHORIBOSYL)-5-[(5-PHOSPHORIBOSYLAMINO)METHYLIDENEAMINO] IMIDAZOLE-4-CARBOXAMIDE ISOMERASE"/>
    <property type="match status" value="1"/>
</dbReference>
<dbReference type="GO" id="GO:0000105">
    <property type="term" value="P:L-histidine biosynthetic process"/>
    <property type="evidence" value="ECO:0007669"/>
    <property type="project" value="UniProtKB-UniRule"/>
</dbReference>
<evidence type="ECO:0000256" key="8">
    <source>
        <dbReference type="ARBA" id="ARBA00023235"/>
    </source>
</evidence>
<dbReference type="GO" id="GO:0003949">
    <property type="term" value="F:1-(5-phosphoribosyl)-5-[(5-phosphoribosylamino)methylideneamino]imidazole-4-carboxamide isomerase activity"/>
    <property type="evidence" value="ECO:0007669"/>
    <property type="project" value="UniProtKB-UniRule"/>
</dbReference>
<dbReference type="InterPro" id="IPR044524">
    <property type="entry name" value="Isoase_HisA-like"/>
</dbReference>
<dbReference type="InterPro" id="IPR013785">
    <property type="entry name" value="Aldolase_TIM"/>
</dbReference>
<reference evidence="11 12" key="1">
    <citation type="submission" date="2014-03" db="EMBL/GenBank/DDBJ databases">
        <title>Genomics of Bifidobacteria.</title>
        <authorList>
            <person name="Ventura M."/>
            <person name="Milani C."/>
            <person name="Lugli G.A."/>
        </authorList>
    </citation>
    <scope>NUCLEOTIDE SEQUENCE [LARGE SCALE GENOMIC DNA]</scope>
    <source>
        <strain evidence="11 12">LMG 10736</strain>
    </source>
</reference>
<keyword evidence="7 9" id="KW-0368">Histidine biosynthesis</keyword>
<evidence type="ECO:0000256" key="2">
    <source>
        <dbReference type="ARBA" id="ARBA00004496"/>
    </source>
</evidence>
<keyword evidence="6 9" id="KW-0028">Amino-acid biosynthesis</keyword>
<dbReference type="AlphaFoldDB" id="A0A086ZPT0"/>
<dbReference type="Pfam" id="PF00977">
    <property type="entry name" value="His_biosynth"/>
    <property type="match status" value="1"/>
</dbReference>
<dbReference type="InterPro" id="IPR011060">
    <property type="entry name" value="RibuloseP-bd_barrel"/>
</dbReference>
<dbReference type="HAMAP" id="MF_01014">
    <property type="entry name" value="HisA"/>
    <property type="match status" value="1"/>
</dbReference>
<dbReference type="SUPFAM" id="SSF51366">
    <property type="entry name" value="Ribulose-phoshate binding barrel"/>
    <property type="match status" value="1"/>
</dbReference>
<keyword evidence="8 9" id="KW-0413">Isomerase</keyword>
<comment type="subcellular location">
    <subcellularLocation>
        <location evidence="2 9">Cytoplasm</location>
    </subcellularLocation>
</comment>
<dbReference type="NCBIfam" id="TIGR01919">
    <property type="entry name" value="hisA-trpF"/>
    <property type="match status" value="1"/>
</dbReference>
<gene>
    <name evidence="9" type="primary">hisA</name>
    <name evidence="11" type="ORF">BBOU_0659</name>
</gene>
<feature type="active site" description="Proton acceptor" evidence="9">
    <location>
        <position position="43"/>
    </location>
</feature>
<keyword evidence="12" id="KW-1185">Reference proteome</keyword>
<feature type="active site" description="Proton donor" evidence="9">
    <location>
        <position position="164"/>
    </location>
</feature>
<evidence type="ECO:0000256" key="7">
    <source>
        <dbReference type="ARBA" id="ARBA00023102"/>
    </source>
</evidence>
<accession>A0A086ZPT0</accession>
<evidence type="ECO:0000256" key="5">
    <source>
        <dbReference type="ARBA" id="ARBA00022490"/>
    </source>
</evidence>
<protein>
    <recommendedName>
        <fullName evidence="9">1-(5-phosphoribosyl)-5-[(5-phosphoribosylamino)methylideneamino] imidazole-4-carboxamide isomerase</fullName>
        <ecNumber evidence="9">5.3.1.16</ecNumber>
    </recommendedName>
    <alternativeName>
        <fullName evidence="9">Phosphoribosylformimino-5-aminoimidazole carboxamide ribotide isomerase</fullName>
    </alternativeName>
</protein>